<dbReference type="EMBL" id="JACHWB010000002">
    <property type="protein sequence ID" value="MBB3019160.1"/>
    <property type="molecule type" value="Genomic_DNA"/>
</dbReference>
<feature type="region of interest" description="Disordered" evidence="1">
    <location>
        <begin position="1"/>
        <end position="31"/>
    </location>
</feature>
<reference evidence="2 3" key="1">
    <citation type="submission" date="2020-08" db="EMBL/GenBank/DDBJ databases">
        <title>The Agave Microbiome: Exploring the role of microbial communities in plant adaptations to desert environments.</title>
        <authorList>
            <person name="Partida-Martinez L.P."/>
        </authorList>
    </citation>
    <scope>NUCLEOTIDE SEQUENCE [LARGE SCALE GENOMIC DNA]</scope>
    <source>
        <strain evidence="2 3">AT3.9</strain>
    </source>
</reference>
<proteinExistence type="predicted"/>
<protein>
    <submittedName>
        <fullName evidence="2">Uncharacterized protein</fullName>
    </submittedName>
</protein>
<evidence type="ECO:0000313" key="3">
    <source>
        <dbReference type="Proteomes" id="UP000532010"/>
    </source>
</evidence>
<sequence length="50" mass="5712">MKAENKIPDTGKSSDRRPSEPRNATVRAWTPQPIPLTREEIRKLVIEQIG</sequence>
<dbReference type="Proteomes" id="UP000532010">
    <property type="component" value="Unassembled WGS sequence"/>
</dbReference>
<organism evidence="2 3">
    <name type="scientific">Microvirga lupini</name>
    <dbReference type="NCBI Taxonomy" id="420324"/>
    <lineage>
        <taxon>Bacteria</taxon>
        <taxon>Pseudomonadati</taxon>
        <taxon>Pseudomonadota</taxon>
        <taxon>Alphaproteobacteria</taxon>
        <taxon>Hyphomicrobiales</taxon>
        <taxon>Methylobacteriaceae</taxon>
        <taxon>Microvirga</taxon>
    </lineage>
</organism>
<accession>A0A7W4YW73</accession>
<dbReference type="AlphaFoldDB" id="A0A7W4YW73"/>
<comment type="caution">
    <text evidence="2">The sequence shown here is derived from an EMBL/GenBank/DDBJ whole genome shotgun (WGS) entry which is preliminary data.</text>
</comment>
<name>A0A7W4YW73_9HYPH</name>
<feature type="compositionally biased region" description="Basic and acidic residues" evidence="1">
    <location>
        <begin position="1"/>
        <end position="20"/>
    </location>
</feature>
<gene>
    <name evidence="2" type="ORF">FHR70_002214</name>
</gene>
<evidence type="ECO:0000256" key="1">
    <source>
        <dbReference type="SAM" id="MobiDB-lite"/>
    </source>
</evidence>
<keyword evidence="3" id="KW-1185">Reference proteome</keyword>
<evidence type="ECO:0000313" key="2">
    <source>
        <dbReference type="EMBL" id="MBB3019160.1"/>
    </source>
</evidence>